<dbReference type="GO" id="GO:0042273">
    <property type="term" value="P:ribosomal large subunit biogenesis"/>
    <property type="evidence" value="ECO:0007669"/>
    <property type="project" value="TreeGrafter"/>
</dbReference>
<keyword evidence="3" id="KW-0862">Zinc</keyword>
<name>A0AAE0IGX6_9PEZI</name>
<dbReference type="Proteomes" id="UP001283341">
    <property type="component" value="Unassembled WGS sequence"/>
</dbReference>
<dbReference type="Pfam" id="PF12756">
    <property type="entry name" value="zf-C2H2_2"/>
    <property type="match status" value="1"/>
</dbReference>
<organism evidence="3 4">
    <name type="scientific">Apodospora peruviana</name>
    <dbReference type="NCBI Taxonomy" id="516989"/>
    <lineage>
        <taxon>Eukaryota</taxon>
        <taxon>Fungi</taxon>
        <taxon>Dikarya</taxon>
        <taxon>Ascomycota</taxon>
        <taxon>Pezizomycotina</taxon>
        <taxon>Sordariomycetes</taxon>
        <taxon>Sordariomycetidae</taxon>
        <taxon>Sordariales</taxon>
        <taxon>Lasiosphaeriaceae</taxon>
        <taxon>Apodospora</taxon>
    </lineage>
</organism>
<evidence type="ECO:0000259" key="2">
    <source>
        <dbReference type="Pfam" id="PF12756"/>
    </source>
</evidence>
<dbReference type="InterPro" id="IPR041661">
    <property type="entry name" value="ZN622/Rei1/Reh1_Znf-C2H2"/>
</dbReference>
<reference evidence="3" key="2">
    <citation type="submission" date="2023-06" db="EMBL/GenBank/DDBJ databases">
        <authorList>
            <consortium name="Lawrence Berkeley National Laboratory"/>
            <person name="Haridas S."/>
            <person name="Hensen N."/>
            <person name="Bonometti L."/>
            <person name="Westerberg I."/>
            <person name="Brannstrom I.O."/>
            <person name="Guillou S."/>
            <person name="Cros-Aarteil S."/>
            <person name="Calhoun S."/>
            <person name="Kuo A."/>
            <person name="Mondo S."/>
            <person name="Pangilinan J."/>
            <person name="Riley R."/>
            <person name="Labutti K."/>
            <person name="Andreopoulos B."/>
            <person name="Lipzen A."/>
            <person name="Chen C."/>
            <person name="Yanf M."/>
            <person name="Daum C."/>
            <person name="Ng V."/>
            <person name="Clum A."/>
            <person name="Steindorff A."/>
            <person name="Ohm R."/>
            <person name="Martin F."/>
            <person name="Silar P."/>
            <person name="Natvig D."/>
            <person name="Lalanne C."/>
            <person name="Gautier V."/>
            <person name="Ament-Velasquez S.L."/>
            <person name="Kruys A."/>
            <person name="Hutchinson M.I."/>
            <person name="Powell A.J."/>
            <person name="Barry K."/>
            <person name="Miller A.N."/>
            <person name="Grigoriev I.V."/>
            <person name="Debuchy R."/>
            <person name="Gladieux P."/>
            <person name="Thoren M.H."/>
            <person name="Johannesson H."/>
        </authorList>
    </citation>
    <scope>NUCLEOTIDE SEQUENCE</scope>
    <source>
        <strain evidence="3">CBS 118394</strain>
    </source>
</reference>
<evidence type="ECO:0000256" key="1">
    <source>
        <dbReference type="SAM" id="MobiDB-lite"/>
    </source>
</evidence>
<gene>
    <name evidence="3" type="ORF">B0H66DRAFT_547128</name>
</gene>
<feature type="region of interest" description="Disordered" evidence="1">
    <location>
        <begin position="214"/>
        <end position="299"/>
    </location>
</feature>
<comment type="caution">
    <text evidence="3">The sequence shown here is derived from an EMBL/GenBank/DDBJ whole genome shotgun (WGS) entry which is preliminary data.</text>
</comment>
<dbReference type="AlphaFoldDB" id="A0AAE0IGX6"/>
<dbReference type="EMBL" id="JAUEDM010000002">
    <property type="protein sequence ID" value="KAK3324939.1"/>
    <property type="molecule type" value="Genomic_DNA"/>
</dbReference>
<proteinExistence type="predicted"/>
<feature type="domain" description="ZN622/Rei1/Reh1 zinc finger C2H2-type" evidence="2">
    <location>
        <begin position="124"/>
        <end position="214"/>
    </location>
</feature>
<dbReference type="InterPro" id="IPR036236">
    <property type="entry name" value="Znf_C2H2_sf"/>
</dbReference>
<feature type="compositionally biased region" description="Low complexity" evidence="1">
    <location>
        <begin position="275"/>
        <end position="286"/>
    </location>
</feature>
<dbReference type="SUPFAM" id="SSF57667">
    <property type="entry name" value="beta-beta-alpha zinc fingers"/>
    <property type="match status" value="1"/>
</dbReference>
<feature type="compositionally biased region" description="Basic and acidic residues" evidence="1">
    <location>
        <begin position="249"/>
        <end position="271"/>
    </location>
</feature>
<evidence type="ECO:0000313" key="3">
    <source>
        <dbReference type="EMBL" id="KAK3324939.1"/>
    </source>
</evidence>
<dbReference type="GO" id="GO:0030687">
    <property type="term" value="C:preribosome, large subunit precursor"/>
    <property type="evidence" value="ECO:0007669"/>
    <property type="project" value="TreeGrafter"/>
</dbReference>
<keyword evidence="3" id="KW-0863">Zinc-finger</keyword>
<dbReference type="PANTHER" id="PTHR13182">
    <property type="entry name" value="ZINC FINGER PROTEIN 622"/>
    <property type="match status" value="1"/>
</dbReference>
<dbReference type="InterPro" id="IPR040025">
    <property type="entry name" value="Znf622/Rei1/Reh1"/>
</dbReference>
<keyword evidence="4" id="KW-1185">Reference proteome</keyword>
<accession>A0AAE0IGX6</accession>
<dbReference type="PANTHER" id="PTHR13182:SF8">
    <property type="entry name" value="CYTOPLASMIC 60S SUBUNIT BIOGENESIS FACTOR ZNF622"/>
    <property type="match status" value="1"/>
</dbReference>
<feature type="region of interest" description="Disordered" evidence="1">
    <location>
        <begin position="58"/>
        <end position="100"/>
    </location>
</feature>
<protein>
    <submittedName>
        <fullName evidence="3">C2H2 type zinc-finger-domain-containing protein</fullName>
    </submittedName>
</protein>
<evidence type="ECO:0000313" key="4">
    <source>
        <dbReference type="Proteomes" id="UP001283341"/>
    </source>
</evidence>
<keyword evidence="3" id="KW-0479">Metal-binding</keyword>
<sequence>MTDTTAVEDSGQQRPLMIAKPPSFCRTCNLELSAEETWRAHVKSDNHVYNLRVKVSEPETAISPPTPPPGRQSPGPSRVRRRTKPDETHSEVDADDDEEHDIQLVASDTEDDDEPPNTEFSPRECLFCARDSSTLDDNMAHMATAHGFSVPFQDCLAVDLETIIAYLHFIIHSYRECICCGTQRSTVEGTRQHMVAKGHCRFDVSPDTEEFYQMPQSVANPGPQLDSSSSSSSSMPMRLPSGKLIAHRKNLDTVQDRHRRAETPERDHIESEPNTTSSSTRTGTSGLEVATRQQGRGQGELVRSSEAILAVQLSKLRIAGDRIQQKEEARRRGRLESANNVISMKHFRVDAGDSRFGQRC</sequence>
<dbReference type="GO" id="GO:0008270">
    <property type="term" value="F:zinc ion binding"/>
    <property type="evidence" value="ECO:0007669"/>
    <property type="project" value="UniProtKB-KW"/>
</dbReference>
<reference evidence="3" key="1">
    <citation type="journal article" date="2023" name="Mol. Phylogenet. Evol.">
        <title>Genome-scale phylogeny and comparative genomics of the fungal order Sordariales.</title>
        <authorList>
            <person name="Hensen N."/>
            <person name="Bonometti L."/>
            <person name="Westerberg I."/>
            <person name="Brannstrom I.O."/>
            <person name="Guillou S."/>
            <person name="Cros-Aarteil S."/>
            <person name="Calhoun S."/>
            <person name="Haridas S."/>
            <person name="Kuo A."/>
            <person name="Mondo S."/>
            <person name="Pangilinan J."/>
            <person name="Riley R."/>
            <person name="LaButti K."/>
            <person name="Andreopoulos B."/>
            <person name="Lipzen A."/>
            <person name="Chen C."/>
            <person name="Yan M."/>
            <person name="Daum C."/>
            <person name="Ng V."/>
            <person name="Clum A."/>
            <person name="Steindorff A."/>
            <person name="Ohm R.A."/>
            <person name="Martin F."/>
            <person name="Silar P."/>
            <person name="Natvig D.O."/>
            <person name="Lalanne C."/>
            <person name="Gautier V."/>
            <person name="Ament-Velasquez S.L."/>
            <person name="Kruys A."/>
            <person name="Hutchinson M.I."/>
            <person name="Powell A.J."/>
            <person name="Barry K."/>
            <person name="Miller A.N."/>
            <person name="Grigoriev I.V."/>
            <person name="Debuchy R."/>
            <person name="Gladieux P."/>
            <person name="Hiltunen Thoren M."/>
            <person name="Johannesson H."/>
        </authorList>
    </citation>
    <scope>NUCLEOTIDE SEQUENCE</scope>
    <source>
        <strain evidence="3">CBS 118394</strain>
    </source>
</reference>